<dbReference type="Gene3D" id="3.10.129.10">
    <property type="entry name" value="Hotdog Thioesterase"/>
    <property type="match status" value="1"/>
</dbReference>
<dbReference type="InterPro" id="IPR029069">
    <property type="entry name" value="HotDog_dom_sf"/>
</dbReference>
<dbReference type="Proteomes" id="UP000675747">
    <property type="component" value="Unassembled WGS sequence"/>
</dbReference>
<dbReference type="RefSeq" id="WP_211926452.1">
    <property type="nucleotide sequence ID" value="NZ_JAGQFT020000014.1"/>
</dbReference>
<gene>
    <name evidence="2" type="ORF">KB893_016545</name>
    <name evidence="1" type="ORF">KB893_08285</name>
</gene>
<dbReference type="EMBL" id="JAGQFT010000056">
    <property type="protein sequence ID" value="MBR0562511.1"/>
    <property type="molecule type" value="Genomic_DNA"/>
</dbReference>
<evidence type="ECO:0000313" key="2">
    <source>
        <dbReference type="EMBL" id="MBS7458752.1"/>
    </source>
</evidence>
<protein>
    <submittedName>
        <fullName evidence="1">Phosphotransferase</fullName>
    </submittedName>
</protein>
<reference evidence="1" key="2">
    <citation type="submission" date="2021-04" db="EMBL/GenBank/DDBJ databases">
        <authorList>
            <person name="Karlyshev A.V."/>
        </authorList>
    </citation>
    <scope>NUCLEOTIDE SEQUENCE</scope>
    <source>
        <strain evidence="1">LMG 29479</strain>
    </source>
</reference>
<accession>A0A8J7VUH7</accession>
<comment type="caution">
    <text evidence="1">The sequence shown here is derived from an EMBL/GenBank/DDBJ whole genome shotgun (WGS) entry which is preliminary data.</text>
</comment>
<name>A0A8J7VUH7_9GAMM</name>
<dbReference type="InterPro" id="IPR016776">
    <property type="entry name" value="ApeP-like_dehydratase"/>
</dbReference>
<sequence>MIERETLLGLVPHQGAMCLLDRVAHWDAQRIRCTSRAPARDDDPLRAADSRLRAVHLCEYGAQATAVHGGLLAHEGGGPPRPGMLVALRGVELHVGWVDPAAGELVVDAERLVAGDGGWQYAFEVRQGHDLLASGRVAVMLAAGHDDGGDR</sequence>
<dbReference type="EMBL" id="JAGQFT020000014">
    <property type="protein sequence ID" value="MBS7458752.1"/>
    <property type="molecule type" value="Genomic_DNA"/>
</dbReference>
<reference evidence="2 3" key="1">
    <citation type="journal article" date="2021" name="Microbiol. Resour. Announc.">
        <title>Draft Genome Sequence of Coralloluteibacterium stylophorae LMG 29479T.</title>
        <authorList>
            <person name="Karlyshev A.V."/>
            <person name="Kudryashova E.B."/>
            <person name="Ariskina E.V."/>
            <person name="Conroy A.P."/>
            <person name="Abidueva E.Y."/>
        </authorList>
    </citation>
    <scope>NUCLEOTIDE SEQUENCE [LARGE SCALE GENOMIC DNA]</scope>
    <source>
        <strain evidence="2 3">LMG 29479</strain>
    </source>
</reference>
<proteinExistence type="predicted"/>
<dbReference type="SUPFAM" id="SSF54637">
    <property type="entry name" value="Thioesterase/thiol ester dehydrase-isomerase"/>
    <property type="match status" value="1"/>
</dbReference>
<keyword evidence="3" id="KW-1185">Reference proteome</keyword>
<dbReference type="Pfam" id="PF22817">
    <property type="entry name" value="ApeP-like"/>
    <property type="match status" value="1"/>
</dbReference>
<dbReference type="AlphaFoldDB" id="A0A8J7VUH7"/>
<evidence type="ECO:0000313" key="1">
    <source>
        <dbReference type="EMBL" id="MBR0562511.1"/>
    </source>
</evidence>
<evidence type="ECO:0000313" key="3">
    <source>
        <dbReference type="Proteomes" id="UP000675747"/>
    </source>
</evidence>
<organism evidence="1">
    <name type="scientific">Coralloluteibacterium stylophorae</name>
    <dbReference type="NCBI Taxonomy" id="1776034"/>
    <lineage>
        <taxon>Bacteria</taxon>
        <taxon>Pseudomonadati</taxon>
        <taxon>Pseudomonadota</taxon>
        <taxon>Gammaproteobacteria</taxon>
        <taxon>Lysobacterales</taxon>
        <taxon>Lysobacteraceae</taxon>
        <taxon>Coralloluteibacterium</taxon>
    </lineage>
</organism>